<evidence type="ECO:0000256" key="7">
    <source>
        <dbReference type="SAM" id="MobiDB-lite"/>
    </source>
</evidence>
<name>A0A2P6VHU1_9CHLO</name>
<dbReference type="PANTHER" id="PTHR34058">
    <property type="entry name" value="OXYGEN-EVOLVING ENHANCER PROTEIN 1-2, CHLOROPLASTIC"/>
    <property type="match status" value="1"/>
</dbReference>
<feature type="compositionally biased region" description="Low complexity" evidence="7">
    <location>
        <begin position="121"/>
        <end position="149"/>
    </location>
</feature>
<feature type="region of interest" description="Disordered" evidence="7">
    <location>
        <begin position="189"/>
        <end position="212"/>
    </location>
</feature>
<proteinExistence type="inferred from homology"/>
<keyword evidence="8" id="KW-0812">Transmembrane</keyword>
<evidence type="ECO:0000313" key="10">
    <source>
        <dbReference type="Proteomes" id="UP000239649"/>
    </source>
</evidence>
<keyword evidence="10" id="KW-1185">Reference proteome</keyword>
<dbReference type="Gene3D" id="2.40.160.30">
    <property type="entry name" value="Photosystem II, cytochrome c-550 precursor"/>
    <property type="match status" value="1"/>
</dbReference>
<dbReference type="InterPro" id="IPR002628">
    <property type="entry name" value="PsbO"/>
</dbReference>
<evidence type="ECO:0000256" key="3">
    <source>
        <dbReference type="ARBA" id="ARBA00022531"/>
    </source>
</evidence>
<evidence type="ECO:0000256" key="6">
    <source>
        <dbReference type="ARBA" id="ARBA00023276"/>
    </source>
</evidence>
<dbReference type="OrthoDB" id="2860at2759"/>
<protein>
    <submittedName>
        <fullName evidence="9">33kDa oxygen evolving of photosystem II isoform B</fullName>
    </submittedName>
</protein>
<organism evidence="9 10">
    <name type="scientific">Micractinium conductrix</name>
    <dbReference type="NCBI Taxonomy" id="554055"/>
    <lineage>
        <taxon>Eukaryota</taxon>
        <taxon>Viridiplantae</taxon>
        <taxon>Chlorophyta</taxon>
        <taxon>core chlorophytes</taxon>
        <taxon>Trebouxiophyceae</taxon>
        <taxon>Chlorellales</taxon>
        <taxon>Chlorellaceae</taxon>
        <taxon>Chlorella clade</taxon>
        <taxon>Micractinium</taxon>
    </lineage>
</organism>
<evidence type="ECO:0000256" key="8">
    <source>
        <dbReference type="SAM" id="Phobius"/>
    </source>
</evidence>
<keyword evidence="5 8" id="KW-0472">Membrane</keyword>
<dbReference type="SUPFAM" id="SSF56925">
    <property type="entry name" value="OMPA-like"/>
    <property type="match status" value="1"/>
</dbReference>
<sequence>MVGTVTVGRDGTIELKEKDGIEFAPATVKIRGGEMVPFLFTVKNLDLKGPADGFAGQFDVPSYRGATFMDPQGRGAASGWDYVKGLQAAGAQDAFASENVKSAEGGRGEAAFSVAKRRRQQPASAGSAAAAAAAAEPPPQQQQQQQQQGFEEWSPGFVDAAIAAAAAAEQLAATQHSDAAVPQDLFADSEAAPQQPAAAPPTQPSASQQALADDDLGAKEPAEVLVEGVWYGQLFGTGARPAAPAVRAVPAAGAVGKQLASLPAVPVPALVLLAAAAAMFGFLTWWLSDKRRSSLWKAYVRHASLPAADKESAEEAYALQKARVDDCLPYLGWCSTALTLLMMVGVCFPGVLNVNAVLWAADLDKLYWVFLALSASVLVPMLMRAEEAKVRAWAEREVEASRAAQ</sequence>
<dbReference type="GO" id="GO:0010207">
    <property type="term" value="P:photosystem II assembly"/>
    <property type="evidence" value="ECO:0007669"/>
    <property type="project" value="InterPro"/>
</dbReference>
<dbReference type="GO" id="GO:0009654">
    <property type="term" value="C:photosystem II oxygen evolving complex"/>
    <property type="evidence" value="ECO:0007669"/>
    <property type="project" value="InterPro"/>
</dbReference>
<keyword evidence="6" id="KW-0604">Photosystem II</keyword>
<evidence type="ECO:0000256" key="4">
    <source>
        <dbReference type="ARBA" id="ARBA00023078"/>
    </source>
</evidence>
<dbReference type="GO" id="GO:0010242">
    <property type="term" value="F:oxygen evolving activity"/>
    <property type="evidence" value="ECO:0007669"/>
    <property type="project" value="InterPro"/>
</dbReference>
<dbReference type="GO" id="GO:0042549">
    <property type="term" value="P:photosystem II stabilization"/>
    <property type="evidence" value="ECO:0007669"/>
    <property type="project" value="InterPro"/>
</dbReference>
<comment type="caution">
    <text evidence="9">The sequence shown here is derived from an EMBL/GenBank/DDBJ whole genome shotgun (WGS) entry which is preliminary data.</text>
</comment>
<accession>A0A2P6VHU1</accession>
<feature type="transmembrane region" description="Helical" evidence="8">
    <location>
        <begin position="267"/>
        <end position="287"/>
    </location>
</feature>
<gene>
    <name evidence="9" type="ORF">C2E20_3085</name>
</gene>
<dbReference type="Proteomes" id="UP000239649">
    <property type="component" value="Unassembled WGS sequence"/>
</dbReference>
<dbReference type="AlphaFoldDB" id="A0A2P6VHU1"/>
<reference evidence="9 10" key="1">
    <citation type="journal article" date="2018" name="Plant J.">
        <title>Genome sequences of Chlorella sorokiniana UTEX 1602 and Micractinium conductrix SAG 241.80: implications to maltose excretion by a green alga.</title>
        <authorList>
            <person name="Arriola M.B."/>
            <person name="Velmurugan N."/>
            <person name="Zhang Y."/>
            <person name="Plunkett M.H."/>
            <person name="Hondzo H."/>
            <person name="Barney B.M."/>
        </authorList>
    </citation>
    <scope>NUCLEOTIDE SEQUENCE [LARGE SCALE GENOMIC DNA]</scope>
    <source>
        <strain evidence="9 10">SAG 241.80</strain>
    </source>
</reference>
<keyword evidence="3" id="KW-0602">Photosynthesis</keyword>
<keyword evidence="8" id="KW-1133">Transmembrane helix</keyword>
<dbReference type="InterPro" id="IPR011250">
    <property type="entry name" value="OMP/PagP_B-barrel"/>
</dbReference>
<evidence type="ECO:0000256" key="5">
    <source>
        <dbReference type="ARBA" id="ARBA00023136"/>
    </source>
</evidence>
<evidence type="ECO:0000313" key="9">
    <source>
        <dbReference type="EMBL" id="PSC73652.1"/>
    </source>
</evidence>
<keyword evidence="4" id="KW-0793">Thylakoid</keyword>
<dbReference type="Pfam" id="PF01716">
    <property type="entry name" value="MSP"/>
    <property type="match status" value="1"/>
</dbReference>
<dbReference type="EMBL" id="LHPF02000006">
    <property type="protein sequence ID" value="PSC73652.1"/>
    <property type="molecule type" value="Genomic_DNA"/>
</dbReference>
<evidence type="ECO:0000256" key="1">
    <source>
        <dbReference type="ARBA" id="ARBA00004370"/>
    </source>
</evidence>
<feature type="region of interest" description="Disordered" evidence="7">
    <location>
        <begin position="111"/>
        <end position="151"/>
    </location>
</feature>
<comment type="similarity">
    <text evidence="2">Belongs to the PsbO family.</text>
</comment>
<dbReference type="Gene3D" id="3.30.2050.10">
    <property type="entry name" value="photosynthetic oxygen evolving center domain"/>
    <property type="match status" value="1"/>
</dbReference>
<feature type="transmembrane region" description="Helical" evidence="8">
    <location>
        <begin position="366"/>
        <end position="383"/>
    </location>
</feature>
<evidence type="ECO:0000256" key="2">
    <source>
        <dbReference type="ARBA" id="ARBA00009838"/>
    </source>
</evidence>
<feature type="transmembrane region" description="Helical" evidence="8">
    <location>
        <begin position="330"/>
        <end position="354"/>
    </location>
</feature>
<comment type="subcellular location">
    <subcellularLocation>
        <location evidence="1">Membrane</location>
    </subcellularLocation>
</comment>
<dbReference type="STRING" id="554055.A0A2P6VHU1"/>